<dbReference type="Pfam" id="PF09839">
    <property type="entry name" value="DUF2066"/>
    <property type="match status" value="1"/>
</dbReference>
<evidence type="ECO:0000256" key="1">
    <source>
        <dbReference type="SAM" id="SignalP"/>
    </source>
</evidence>
<gene>
    <name evidence="2" type="ORF">KEU06_22615</name>
</gene>
<protein>
    <submittedName>
        <fullName evidence="2">DUF2066 domain-containing protein</fullName>
    </submittedName>
</protein>
<evidence type="ECO:0000313" key="3">
    <source>
        <dbReference type="Proteomes" id="UP000680348"/>
    </source>
</evidence>
<accession>A0A942E1V3</accession>
<dbReference type="EMBL" id="JAGWCR010000013">
    <property type="protein sequence ID" value="MBS3651412.1"/>
    <property type="molecule type" value="Genomic_DNA"/>
</dbReference>
<keyword evidence="1" id="KW-0732">Signal</keyword>
<dbReference type="Proteomes" id="UP000680348">
    <property type="component" value="Unassembled WGS sequence"/>
</dbReference>
<comment type="caution">
    <text evidence="2">The sequence shown here is derived from an EMBL/GenBank/DDBJ whole genome shotgun (WGS) entry which is preliminary data.</text>
</comment>
<feature type="signal peptide" evidence="1">
    <location>
        <begin position="1"/>
        <end position="23"/>
    </location>
</feature>
<evidence type="ECO:0000313" key="2">
    <source>
        <dbReference type="EMBL" id="MBS3651412.1"/>
    </source>
</evidence>
<dbReference type="InterPro" id="IPR018642">
    <property type="entry name" value="DUF2066"/>
</dbReference>
<reference evidence="2" key="1">
    <citation type="submission" date="2021-04" db="EMBL/GenBank/DDBJ databases">
        <title>Pseudaminobacter soli sp. nov., isolated from paddy soil contaminated by heavy metals.</title>
        <authorList>
            <person name="Zhang K."/>
        </authorList>
    </citation>
    <scope>NUCLEOTIDE SEQUENCE</scope>
    <source>
        <strain evidence="2">19-2017</strain>
    </source>
</reference>
<proteinExistence type="predicted"/>
<dbReference type="RefSeq" id="WP_188256964.1">
    <property type="nucleotide sequence ID" value="NZ_JABVCF010000013.1"/>
</dbReference>
<sequence>MANLLKHMMVLLIGLLGVGAGQAQTLNLTELYTTKAIVTGTGEVNRKPGLEECFRKVLVKVSGDQTVLTDERLASLLPKAGSAISEFRYRDRLEGRPIHDEQGTYDRPHDLTCVFDRERVDSLLESLDRKPWLEERPHLIVFLSVKQAGKAFVLARNGADGPYMRQSLAQAADTLALPVELPDSATLSSAALNAATLPKVEMGDLDTIAARYDGAKALAGSLVWSDREHGWIADWRLDRGDKIYEWQVRGVGFDEAFRNAVAGSLQVLSGNGQP</sequence>
<keyword evidence="3" id="KW-1185">Reference proteome</keyword>
<dbReference type="AlphaFoldDB" id="A0A942E1V3"/>
<organism evidence="2 3">
    <name type="scientific">Pseudaminobacter soli</name>
    <name type="common">ex Zhang et al. 2022</name>
    <dbReference type="NCBI Taxonomy" id="2831468"/>
    <lineage>
        <taxon>Bacteria</taxon>
        <taxon>Pseudomonadati</taxon>
        <taxon>Pseudomonadota</taxon>
        <taxon>Alphaproteobacteria</taxon>
        <taxon>Hyphomicrobiales</taxon>
        <taxon>Phyllobacteriaceae</taxon>
        <taxon>Pseudaminobacter</taxon>
    </lineage>
</organism>
<name>A0A942E1V3_9HYPH</name>
<feature type="chain" id="PRO_5037706202" evidence="1">
    <location>
        <begin position="24"/>
        <end position="274"/>
    </location>
</feature>